<evidence type="ECO:0000256" key="3">
    <source>
        <dbReference type="ARBA" id="ARBA00022553"/>
    </source>
</evidence>
<evidence type="ECO:0000259" key="8">
    <source>
        <dbReference type="PROSITE" id="PS50109"/>
    </source>
</evidence>
<evidence type="ECO:0000259" key="9">
    <source>
        <dbReference type="PROSITE" id="PS50110"/>
    </source>
</evidence>
<dbReference type="STRING" id="650891.SAMN05216203_2409"/>
<evidence type="ECO:0000256" key="2">
    <source>
        <dbReference type="ARBA" id="ARBA00012438"/>
    </source>
</evidence>
<dbReference type="NCBIfam" id="TIGR00229">
    <property type="entry name" value="sensory_box"/>
    <property type="match status" value="1"/>
</dbReference>
<dbReference type="InterPro" id="IPR004358">
    <property type="entry name" value="Sig_transdc_His_kin-like_C"/>
</dbReference>
<dbReference type="SUPFAM" id="SSF55785">
    <property type="entry name" value="PYP-like sensor domain (PAS domain)"/>
    <property type="match status" value="1"/>
</dbReference>
<feature type="domain" description="PAC" evidence="11">
    <location>
        <begin position="360"/>
        <end position="414"/>
    </location>
</feature>
<dbReference type="Gene3D" id="3.40.50.2300">
    <property type="match status" value="1"/>
</dbReference>
<dbReference type="EMBL" id="FOYW01000001">
    <property type="protein sequence ID" value="SFR67108.1"/>
    <property type="molecule type" value="Genomic_DNA"/>
</dbReference>
<dbReference type="PRINTS" id="PR00344">
    <property type="entry name" value="BCTRLSENSOR"/>
</dbReference>
<dbReference type="PROSITE" id="PS50112">
    <property type="entry name" value="PAS"/>
    <property type="match status" value="1"/>
</dbReference>
<name>A0A1I6IK92_9GAMM</name>
<dbReference type="Gene3D" id="3.30.450.20">
    <property type="entry name" value="PAS domain"/>
    <property type="match status" value="1"/>
</dbReference>
<dbReference type="InterPro" id="IPR003661">
    <property type="entry name" value="HisK_dim/P_dom"/>
</dbReference>
<evidence type="ECO:0000256" key="1">
    <source>
        <dbReference type="ARBA" id="ARBA00000085"/>
    </source>
</evidence>
<dbReference type="PROSITE" id="PS50109">
    <property type="entry name" value="HIS_KIN"/>
    <property type="match status" value="1"/>
</dbReference>
<dbReference type="RefSeq" id="WP_092012671.1">
    <property type="nucleotide sequence ID" value="NZ_FOYW01000001.1"/>
</dbReference>
<dbReference type="EC" id="2.7.13.3" evidence="2"/>
<dbReference type="Pfam" id="PF00512">
    <property type="entry name" value="HisKA"/>
    <property type="match status" value="1"/>
</dbReference>
<dbReference type="Gene3D" id="3.30.450.40">
    <property type="match status" value="1"/>
</dbReference>
<dbReference type="PROSITE" id="PS50110">
    <property type="entry name" value="RESPONSE_REGULATORY"/>
    <property type="match status" value="1"/>
</dbReference>
<dbReference type="GO" id="GO:0000155">
    <property type="term" value="F:phosphorelay sensor kinase activity"/>
    <property type="evidence" value="ECO:0007669"/>
    <property type="project" value="InterPro"/>
</dbReference>
<dbReference type="CDD" id="cd00130">
    <property type="entry name" value="PAS"/>
    <property type="match status" value="1"/>
</dbReference>
<dbReference type="Pfam" id="PF01590">
    <property type="entry name" value="GAF"/>
    <property type="match status" value="1"/>
</dbReference>
<keyword evidence="5" id="KW-0418">Kinase</keyword>
<feature type="domain" description="Histidine kinase" evidence="8">
    <location>
        <begin position="432"/>
        <end position="652"/>
    </location>
</feature>
<keyword evidence="4" id="KW-0808">Transferase</keyword>
<dbReference type="SUPFAM" id="SSF55781">
    <property type="entry name" value="GAF domain-like"/>
    <property type="match status" value="1"/>
</dbReference>
<protein>
    <recommendedName>
        <fullName evidence="2">histidine kinase</fullName>
        <ecNumber evidence="2">2.7.13.3</ecNumber>
    </recommendedName>
</protein>
<dbReference type="InterPro" id="IPR001789">
    <property type="entry name" value="Sig_transdc_resp-reg_receiver"/>
</dbReference>
<dbReference type="CDD" id="cd00082">
    <property type="entry name" value="HisKA"/>
    <property type="match status" value="1"/>
</dbReference>
<dbReference type="FunFam" id="3.30.565.10:FF:000010">
    <property type="entry name" value="Sensor histidine kinase RcsC"/>
    <property type="match status" value="1"/>
</dbReference>
<evidence type="ECO:0000313" key="12">
    <source>
        <dbReference type="EMBL" id="SFR67108.1"/>
    </source>
</evidence>
<dbReference type="SMART" id="SM00065">
    <property type="entry name" value="GAF"/>
    <property type="match status" value="1"/>
</dbReference>
<proteinExistence type="predicted"/>
<reference evidence="12 13" key="1">
    <citation type="submission" date="2016-10" db="EMBL/GenBank/DDBJ databases">
        <authorList>
            <person name="de Groot N.N."/>
        </authorList>
    </citation>
    <scope>NUCLEOTIDE SEQUENCE [LARGE SCALE GENOMIC DNA]</scope>
    <source>
        <strain evidence="12 13">CGMCC 1.9167</strain>
    </source>
</reference>
<feature type="domain" description="Response regulatory" evidence="9">
    <location>
        <begin position="674"/>
        <end position="794"/>
    </location>
</feature>
<evidence type="ECO:0000256" key="7">
    <source>
        <dbReference type="PROSITE-ProRule" id="PRU00169"/>
    </source>
</evidence>
<dbReference type="Gene3D" id="1.10.287.130">
    <property type="match status" value="1"/>
</dbReference>
<evidence type="ECO:0000256" key="6">
    <source>
        <dbReference type="ARBA" id="ARBA00023012"/>
    </source>
</evidence>
<dbReference type="InterPro" id="IPR036890">
    <property type="entry name" value="HATPase_C_sf"/>
</dbReference>
<dbReference type="InterPro" id="IPR035965">
    <property type="entry name" value="PAS-like_dom_sf"/>
</dbReference>
<dbReference type="InterPro" id="IPR036097">
    <property type="entry name" value="HisK_dim/P_sf"/>
</dbReference>
<evidence type="ECO:0000256" key="5">
    <source>
        <dbReference type="ARBA" id="ARBA00022777"/>
    </source>
</evidence>
<evidence type="ECO:0000256" key="4">
    <source>
        <dbReference type="ARBA" id="ARBA00022679"/>
    </source>
</evidence>
<dbReference type="InterPro" id="IPR001610">
    <property type="entry name" value="PAC"/>
</dbReference>
<dbReference type="InterPro" id="IPR000014">
    <property type="entry name" value="PAS"/>
</dbReference>
<dbReference type="InterPro" id="IPR000700">
    <property type="entry name" value="PAS-assoc_C"/>
</dbReference>
<accession>A0A1I6IK92</accession>
<evidence type="ECO:0000259" key="10">
    <source>
        <dbReference type="PROSITE" id="PS50112"/>
    </source>
</evidence>
<keyword evidence="6" id="KW-0902">Two-component regulatory system</keyword>
<dbReference type="SMART" id="SM00086">
    <property type="entry name" value="PAC"/>
    <property type="match status" value="1"/>
</dbReference>
<dbReference type="AlphaFoldDB" id="A0A1I6IK92"/>
<dbReference type="CDD" id="cd17546">
    <property type="entry name" value="REC_hyHK_CKI1_RcsC-like"/>
    <property type="match status" value="1"/>
</dbReference>
<keyword evidence="3 7" id="KW-0597">Phosphoprotein</keyword>
<dbReference type="SMART" id="SM00388">
    <property type="entry name" value="HisKA"/>
    <property type="match status" value="1"/>
</dbReference>
<dbReference type="SUPFAM" id="SSF52172">
    <property type="entry name" value="CheY-like"/>
    <property type="match status" value="1"/>
</dbReference>
<dbReference type="CDD" id="cd16922">
    <property type="entry name" value="HATPase_EvgS-ArcB-TorS-like"/>
    <property type="match status" value="1"/>
</dbReference>
<dbReference type="InterPro" id="IPR011006">
    <property type="entry name" value="CheY-like_superfamily"/>
</dbReference>
<dbReference type="SUPFAM" id="SSF55874">
    <property type="entry name" value="ATPase domain of HSP90 chaperone/DNA topoisomerase II/histidine kinase"/>
    <property type="match status" value="1"/>
</dbReference>
<dbReference type="InterPro" id="IPR005467">
    <property type="entry name" value="His_kinase_dom"/>
</dbReference>
<dbReference type="Pfam" id="PF13426">
    <property type="entry name" value="PAS_9"/>
    <property type="match status" value="1"/>
</dbReference>
<sequence length="810" mass="90940">MQAPAIPENEERRLERLYQMDVLDTPSERLYDDITRLAAMICKTRFATVTLVDRERQWFKSRQGDLDVTETEREMSFCGHTILQTRVFVVEDTHQDPRFLDNPLVAGGPMIRFYAGAPLITSDGLTIGTLCVFDPCPGVLDDEQTEALQLLAAQVTERLERRVQGILNRHIGSILDTSDLYLMLLDLRRNQVLYANHALDRRLGDLPGSATDAFEQMFPELSTQDLLSDTETEQTLETPVHFGPGDNVTSWIRLINSREDGRQNLLVVIHDQSALRASRCEVQEVRSNLRLFNRAALQSQNLIVITGPDEGITWVNRSFEKLTGYSLGEVAGRRPGEILQGPDTSPEARRRLREHIDKGQPVRQEILNYSRDGTPYWVDVSVEPIHDQHGNITHFIASQTNITRRKEQEIALRQARDTAERASRAKSEFLANISHELRTPLNGILGVAELMHEKAPDDLQPLLRTLNQSSRHLLRLLNDILDLSHIESGRMGLDLMPMKLDSQLQEVAELFRARAGEAGTELRLDIRGLADVWLIGDPTRIKQVVMNLVGNAVKFTENGEIRIEALVTAANDRFHTVELAVADTGPGIPEADQRRIFNHFEQLDNSATRAYGGSGLGLAISRQLLHLMDADLCLDSRPGQGARFHTRLTLALAGPEMIPADDASDRGSWKPPREALVIDDNVVNRDILEAMLGHLGTSKVYTAGSARRGLVMLENLSPDLVFVDIQMPQMDGYQFLREARQRLSEANRRQPRMIACTAHSGSEQRQRSLHSGFDAHLEKPITRDSLRSLLSNLSRDSVPKSTKSDNTDGL</sequence>
<dbReference type="OrthoDB" id="9804645at2"/>
<dbReference type="SUPFAM" id="SSF47384">
    <property type="entry name" value="Homodimeric domain of signal transducing histidine kinase"/>
    <property type="match status" value="1"/>
</dbReference>
<dbReference type="InterPro" id="IPR003594">
    <property type="entry name" value="HATPase_dom"/>
</dbReference>
<dbReference type="Gene3D" id="3.30.565.10">
    <property type="entry name" value="Histidine kinase-like ATPase, C-terminal domain"/>
    <property type="match status" value="1"/>
</dbReference>
<dbReference type="Proteomes" id="UP000198644">
    <property type="component" value="Unassembled WGS sequence"/>
</dbReference>
<evidence type="ECO:0000259" key="11">
    <source>
        <dbReference type="PROSITE" id="PS50113"/>
    </source>
</evidence>
<keyword evidence="13" id="KW-1185">Reference proteome</keyword>
<dbReference type="SMART" id="SM00387">
    <property type="entry name" value="HATPase_c"/>
    <property type="match status" value="1"/>
</dbReference>
<dbReference type="PANTHER" id="PTHR43047">
    <property type="entry name" value="TWO-COMPONENT HISTIDINE PROTEIN KINASE"/>
    <property type="match status" value="1"/>
</dbReference>
<feature type="domain" description="PAS" evidence="10">
    <location>
        <begin position="303"/>
        <end position="359"/>
    </location>
</feature>
<dbReference type="Pfam" id="PF00072">
    <property type="entry name" value="Response_reg"/>
    <property type="match status" value="1"/>
</dbReference>
<dbReference type="SMART" id="SM00091">
    <property type="entry name" value="PAS"/>
    <property type="match status" value="2"/>
</dbReference>
<comment type="catalytic activity">
    <reaction evidence="1">
        <text>ATP + protein L-histidine = ADP + protein N-phospho-L-histidine.</text>
        <dbReference type="EC" id="2.7.13.3"/>
    </reaction>
</comment>
<dbReference type="SMART" id="SM00448">
    <property type="entry name" value="REC"/>
    <property type="match status" value="1"/>
</dbReference>
<dbReference type="PROSITE" id="PS50113">
    <property type="entry name" value="PAC"/>
    <property type="match status" value="1"/>
</dbReference>
<gene>
    <name evidence="12" type="ORF">SAMN05216203_2409</name>
</gene>
<evidence type="ECO:0000313" key="13">
    <source>
        <dbReference type="Proteomes" id="UP000198644"/>
    </source>
</evidence>
<feature type="modified residue" description="4-aspartylphosphate" evidence="7">
    <location>
        <position position="724"/>
    </location>
</feature>
<dbReference type="InterPro" id="IPR003018">
    <property type="entry name" value="GAF"/>
</dbReference>
<organism evidence="12 13">
    <name type="scientific">Marinobacter daqiaonensis</name>
    <dbReference type="NCBI Taxonomy" id="650891"/>
    <lineage>
        <taxon>Bacteria</taxon>
        <taxon>Pseudomonadati</taxon>
        <taxon>Pseudomonadota</taxon>
        <taxon>Gammaproteobacteria</taxon>
        <taxon>Pseudomonadales</taxon>
        <taxon>Marinobacteraceae</taxon>
        <taxon>Marinobacter</taxon>
    </lineage>
</organism>
<dbReference type="Pfam" id="PF02518">
    <property type="entry name" value="HATPase_c"/>
    <property type="match status" value="1"/>
</dbReference>
<dbReference type="InterPro" id="IPR029016">
    <property type="entry name" value="GAF-like_dom_sf"/>
</dbReference>